<dbReference type="EMBL" id="QWIV01000015">
    <property type="protein sequence ID" value="RMZ57860.1"/>
    <property type="molecule type" value="Genomic_DNA"/>
</dbReference>
<dbReference type="UniPathway" id="UPA00666"/>
<comment type="function">
    <text evidence="9">Catalyzes the phospholipid dependent N-acylation of the N-terminal cysteine of apolipoprotein, the last step in lipoprotein maturation.</text>
</comment>
<evidence type="ECO:0000256" key="3">
    <source>
        <dbReference type="ARBA" id="ARBA00022475"/>
    </source>
</evidence>
<evidence type="ECO:0000256" key="1">
    <source>
        <dbReference type="ARBA" id="ARBA00004651"/>
    </source>
</evidence>
<keyword evidence="7 9" id="KW-0472">Membrane</keyword>
<feature type="transmembrane region" description="Helical" evidence="9">
    <location>
        <begin position="6"/>
        <end position="32"/>
    </location>
</feature>
<accession>A0A3M7LC38</accession>
<proteinExistence type="inferred from homology"/>
<evidence type="ECO:0000256" key="8">
    <source>
        <dbReference type="ARBA" id="ARBA00023315"/>
    </source>
</evidence>
<keyword evidence="8 9" id="KW-0012">Acyltransferase</keyword>
<dbReference type="HAMAP" id="MF_01148">
    <property type="entry name" value="Lnt"/>
    <property type="match status" value="1"/>
</dbReference>
<evidence type="ECO:0000313" key="13">
    <source>
        <dbReference type="Proteomes" id="UP000267524"/>
    </source>
</evidence>
<evidence type="ECO:0000313" key="12">
    <source>
        <dbReference type="EMBL" id="RMZ59092.1"/>
    </source>
</evidence>
<evidence type="ECO:0000313" key="11">
    <source>
        <dbReference type="EMBL" id="RMZ57860.1"/>
    </source>
</evidence>
<dbReference type="Gene3D" id="3.60.110.10">
    <property type="entry name" value="Carbon-nitrogen hydrolase"/>
    <property type="match status" value="1"/>
</dbReference>
<dbReference type="InterPro" id="IPR003010">
    <property type="entry name" value="C-N_Hydrolase"/>
</dbReference>
<comment type="subcellular location">
    <subcellularLocation>
        <location evidence="1 9">Cell membrane</location>
        <topology evidence="1 9">Multi-pass membrane protein</topology>
    </subcellularLocation>
</comment>
<dbReference type="Pfam" id="PF00795">
    <property type="entry name" value="CN_hydrolase"/>
    <property type="match status" value="1"/>
</dbReference>
<comment type="catalytic activity">
    <reaction evidence="9">
        <text>N-terminal S-1,2-diacyl-sn-glyceryl-L-cysteinyl-[lipoprotein] + a glycerophospholipid = N-acyl-S-1,2-diacyl-sn-glyceryl-L-cysteinyl-[lipoprotein] + a 2-acyl-sn-glycero-3-phospholipid + H(+)</text>
        <dbReference type="Rhea" id="RHEA:48228"/>
        <dbReference type="Rhea" id="RHEA-COMP:14681"/>
        <dbReference type="Rhea" id="RHEA-COMP:14684"/>
        <dbReference type="ChEBI" id="CHEBI:15378"/>
        <dbReference type="ChEBI" id="CHEBI:136912"/>
        <dbReference type="ChEBI" id="CHEBI:140656"/>
        <dbReference type="ChEBI" id="CHEBI:140657"/>
        <dbReference type="ChEBI" id="CHEBI:140660"/>
        <dbReference type="EC" id="2.3.1.269"/>
    </reaction>
</comment>
<dbReference type="EC" id="2.3.1.269" evidence="9"/>
<feature type="transmembrane region" description="Helical" evidence="9">
    <location>
        <begin position="116"/>
        <end position="136"/>
    </location>
</feature>
<keyword evidence="4 9" id="KW-0808">Transferase</keyword>
<feature type="transmembrane region" description="Helical" evidence="9">
    <location>
        <begin position="52"/>
        <end position="74"/>
    </location>
</feature>
<evidence type="ECO:0000256" key="4">
    <source>
        <dbReference type="ARBA" id="ARBA00022679"/>
    </source>
</evidence>
<comment type="similarity">
    <text evidence="2 9">Belongs to the CN hydrolase family. Apolipoprotein N-acyltransferase subfamily.</text>
</comment>
<evidence type="ECO:0000256" key="5">
    <source>
        <dbReference type="ARBA" id="ARBA00022692"/>
    </source>
</evidence>
<dbReference type="AlphaFoldDB" id="A0A3M7LC38"/>
<keyword evidence="5 9" id="KW-0812">Transmembrane</keyword>
<keyword evidence="6 9" id="KW-1133">Transmembrane helix</keyword>
<sequence>MKYVLLTLISAMLLSISWPTYGVPFFIFFALVPLLMMEHRISKFSDYKRKKWIIFGLSYLCFVIWNIITTGWLYGSKNPDGSHSLMAVIFPVLVNSLLYSCVFQCYHWYKNAQGTYWGLAFFIAIWMSFEKFHLTWELTWPWLNLGNVFSEYPKVIQWYDTLGSTGGSFWILIINVFIFYTLRIWEAGRKRKDLIKNSSILAGLICIPIIISLVKYYNFNEKPIGQVNVLMLQPDLDPYAEKYSKDSLTIENNLLHLAEKNSTGKIDYYIAPETAIPGRGSISETAFEKSMLLNNIKGFLSTHPGSVFATGISSHRFYTHPENLPKAAYQINTGLWVESFNSAVQIIPNKKIEVYHKGKLVPGVEIFPYMDVLKPILGDAMLNLGGTVASLGTDKERVAFSNPFNKGKMAPIICYESIYGEFTTDYVKKGANFLAIITNDSWWGVTEGHKQLLSYAKLRAIETRREIARAANSGISAHINAKGEITADTFYGDETTLFAKVNLYDSMTFYARAGDLLSRISIFALGFLLFYFLIKSYQKKMSK</sequence>
<dbReference type="InterPro" id="IPR045378">
    <property type="entry name" value="LNT_N"/>
</dbReference>
<dbReference type="EMBL" id="QWIV01000014">
    <property type="protein sequence ID" value="RMZ59092.1"/>
    <property type="molecule type" value="Genomic_DNA"/>
</dbReference>
<protein>
    <recommendedName>
        <fullName evidence="9">Apolipoprotein N-acyltransferase</fullName>
        <shortName evidence="9">ALP N-acyltransferase</shortName>
        <ecNumber evidence="9">2.3.1.269</ecNumber>
    </recommendedName>
</protein>
<dbReference type="InterPro" id="IPR004563">
    <property type="entry name" value="Apolipo_AcylTrfase"/>
</dbReference>
<name>A0A3M7LC38_9FLAO</name>
<dbReference type="NCBIfam" id="TIGR00546">
    <property type="entry name" value="lnt"/>
    <property type="match status" value="1"/>
</dbReference>
<dbReference type="GO" id="GO:0005886">
    <property type="term" value="C:plasma membrane"/>
    <property type="evidence" value="ECO:0007669"/>
    <property type="project" value="UniProtKB-SubCell"/>
</dbReference>
<evidence type="ECO:0000256" key="7">
    <source>
        <dbReference type="ARBA" id="ARBA00023136"/>
    </source>
</evidence>
<dbReference type="PROSITE" id="PS50263">
    <property type="entry name" value="CN_HYDROLASE"/>
    <property type="match status" value="1"/>
</dbReference>
<evidence type="ECO:0000256" key="9">
    <source>
        <dbReference type="HAMAP-Rule" id="MF_01148"/>
    </source>
</evidence>
<evidence type="ECO:0000256" key="6">
    <source>
        <dbReference type="ARBA" id="ARBA00022989"/>
    </source>
</evidence>
<evidence type="ECO:0000259" key="10">
    <source>
        <dbReference type="PROSITE" id="PS50263"/>
    </source>
</evidence>
<feature type="transmembrane region" description="Helical" evidence="9">
    <location>
        <begin position="194"/>
        <end position="217"/>
    </location>
</feature>
<dbReference type="GO" id="GO:0016410">
    <property type="term" value="F:N-acyltransferase activity"/>
    <property type="evidence" value="ECO:0007669"/>
    <property type="project" value="UniProtKB-UniRule"/>
</dbReference>
<dbReference type="InterPro" id="IPR036526">
    <property type="entry name" value="C-N_Hydrolase_sf"/>
</dbReference>
<evidence type="ECO:0000256" key="2">
    <source>
        <dbReference type="ARBA" id="ARBA00010065"/>
    </source>
</evidence>
<dbReference type="PANTHER" id="PTHR38686">
    <property type="entry name" value="APOLIPOPROTEIN N-ACYLTRANSFERASE"/>
    <property type="match status" value="1"/>
</dbReference>
<keyword evidence="3 9" id="KW-1003">Cell membrane</keyword>
<dbReference type="Proteomes" id="UP000267524">
    <property type="component" value="Unassembled WGS sequence"/>
</dbReference>
<organism evidence="12 13">
    <name type="scientific">Chryseobacterium nematophagum</name>
    <dbReference type="NCBI Taxonomy" id="2305228"/>
    <lineage>
        <taxon>Bacteria</taxon>
        <taxon>Pseudomonadati</taxon>
        <taxon>Bacteroidota</taxon>
        <taxon>Flavobacteriia</taxon>
        <taxon>Flavobacteriales</taxon>
        <taxon>Weeksellaceae</taxon>
        <taxon>Chryseobacterium group</taxon>
        <taxon>Chryseobacterium</taxon>
    </lineage>
</organism>
<comment type="caution">
    <text evidence="12">The sequence shown here is derived from an EMBL/GenBank/DDBJ whole genome shotgun (WGS) entry which is preliminary data.</text>
</comment>
<comment type="pathway">
    <text evidence="9">Protein modification; lipoprotein biosynthesis (N-acyl transfer).</text>
</comment>
<feature type="transmembrane region" description="Helical" evidence="9">
    <location>
        <begin position="516"/>
        <end position="534"/>
    </location>
</feature>
<dbReference type="RefSeq" id="WP_122548244.1">
    <property type="nucleotide sequence ID" value="NZ_QWIV01000014.1"/>
</dbReference>
<dbReference type="SUPFAM" id="SSF56317">
    <property type="entry name" value="Carbon-nitrogen hydrolase"/>
    <property type="match status" value="1"/>
</dbReference>
<dbReference type="Pfam" id="PF20154">
    <property type="entry name" value="LNT_N"/>
    <property type="match status" value="1"/>
</dbReference>
<dbReference type="PANTHER" id="PTHR38686:SF1">
    <property type="entry name" value="APOLIPOPROTEIN N-ACYLTRANSFERASE"/>
    <property type="match status" value="1"/>
</dbReference>
<dbReference type="GO" id="GO:0042158">
    <property type="term" value="P:lipoprotein biosynthetic process"/>
    <property type="evidence" value="ECO:0007669"/>
    <property type="project" value="UniProtKB-UniRule"/>
</dbReference>
<keyword evidence="12" id="KW-0449">Lipoprotein</keyword>
<feature type="transmembrane region" description="Helical" evidence="9">
    <location>
        <begin position="156"/>
        <end position="182"/>
    </location>
</feature>
<reference evidence="12 13" key="1">
    <citation type="submission" date="2018-08" db="EMBL/GenBank/DDBJ databases">
        <title>Chryseobacterium nematophagum: a novel matrix digesting pathogen of nematodes.</title>
        <authorList>
            <person name="Page A."/>
            <person name="Roberts M."/>
            <person name="Felix M.-A."/>
            <person name="Weir W."/>
        </authorList>
    </citation>
    <scope>NUCLEOTIDE SEQUENCE [LARGE SCALE GENOMIC DNA]</scope>
    <source>
        <strain evidence="12 13">JUb275</strain>
    </source>
</reference>
<gene>
    <name evidence="9 12" type="primary">lnt</name>
    <name evidence="12" type="ORF">D1632_16160</name>
    <name evidence="11" type="ORF">D1632_16220</name>
</gene>
<dbReference type="CDD" id="cd07571">
    <property type="entry name" value="ALP_N-acyl_transferase"/>
    <property type="match status" value="1"/>
</dbReference>
<feature type="transmembrane region" description="Helical" evidence="9">
    <location>
        <begin position="86"/>
        <end position="109"/>
    </location>
</feature>
<feature type="domain" description="CN hydrolase" evidence="10">
    <location>
        <begin position="232"/>
        <end position="503"/>
    </location>
</feature>
<keyword evidence="13" id="KW-1185">Reference proteome</keyword>